<dbReference type="PANTHER" id="PTHR13285:SF18">
    <property type="entry name" value="PROTEIN-CYSTEINE N-PALMITOYLTRANSFERASE RASP"/>
    <property type="match status" value="1"/>
</dbReference>
<keyword evidence="3 7" id="KW-1003">Cell membrane</keyword>
<evidence type="ECO:0000313" key="9">
    <source>
        <dbReference type="EMBL" id="WXB03300.1"/>
    </source>
</evidence>
<evidence type="ECO:0000256" key="2">
    <source>
        <dbReference type="ARBA" id="ARBA00010323"/>
    </source>
</evidence>
<dbReference type="InterPro" id="IPR004299">
    <property type="entry name" value="MBOAT_fam"/>
</dbReference>
<comment type="subcellular location">
    <subcellularLocation>
        <location evidence="1">Cell membrane</location>
        <topology evidence="1">Multi-pass membrane protein</topology>
    </subcellularLocation>
</comment>
<name>A0ABZ2L231_9BACT</name>
<comment type="similarity">
    <text evidence="2 7">Belongs to the membrane-bound acyltransferase family.</text>
</comment>
<dbReference type="InterPro" id="IPR051085">
    <property type="entry name" value="MB_O-acyltransferase"/>
</dbReference>
<keyword evidence="5 8" id="KW-1133">Transmembrane helix</keyword>
<evidence type="ECO:0000313" key="10">
    <source>
        <dbReference type="Proteomes" id="UP001374803"/>
    </source>
</evidence>
<dbReference type="InterPro" id="IPR024194">
    <property type="entry name" value="Ac/AlaTfrase_AlgI/DltB"/>
</dbReference>
<dbReference type="PANTHER" id="PTHR13285">
    <property type="entry name" value="ACYLTRANSFERASE"/>
    <property type="match status" value="1"/>
</dbReference>
<gene>
    <name evidence="9" type="ORF">LVJ94_41160</name>
</gene>
<keyword evidence="6 7" id="KW-0472">Membrane</keyword>
<feature type="transmembrane region" description="Helical" evidence="8">
    <location>
        <begin position="357"/>
        <end position="378"/>
    </location>
</feature>
<keyword evidence="7" id="KW-0012">Acyltransferase</keyword>
<evidence type="ECO:0000256" key="3">
    <source>
        <dbReference type="ARBA" id="ARBA00022475"/>
    </source>
</evidence>
<feature type="transmembrane region" description="Helical" evidence="8">
    <location>
        <begin position="118"/>
        <end position="137"/>
    </location>
</feature>
<keyword evidence="10" id="KW-1185">Reference proteome</keyword>
<evidence type="ECO:0000256" key="6">
    <source>
        <dbReference type="ARBA" id="ARBA00023136"/>
    </source>
</evidence>
<dbReference type="Proteomes" id="UP001374803">
    <property type="component" value="Chromosome"/>
</dbReference>
<accession>A0ABZ2L231</accession>
<protein>
    <submittedName>
        <fullName evidence="9">MBOAT family protein</fullName>
    </submittedName>
</protein>
<organism evidence="9 10">
    <name type="scientific">Pendulispora rubella</name>
    <dbReference type="NCBI Taxonomy" id="2741070"/>
    <lineage>
        <taxon>Bacteria</taxon>
        <taxon>Pseudomonadati</taxon>
        <taxon>Myxococcota</taxon>
        <taxon>Myxococcia</taxon>
        <taxon>Myxococcales</taxon>
        <taxon>Sorangiineae</taxon>
        <taxon>Pendulisporaceae</taxon>
        <taxon>Pendulispora</taxon>
    </lineage>
</organism>
<dbReference type="PIRSF" id="PIRSF016636">
    <property type="entry name" value="AlgI_DltB"/>
    <property type="match status" value="1"/>
</dbReference>
<proteinExistence type="inferred from homology"/>
<dbReference type="RefSeq" id="WP_394832930.1">
    <property type="nucleotide sequence ID" value="NZ_CP089929.1"/>
</dbReference>
<feature type="transmembrane region" description="Helical" evidence="8">
    <location>
        <begin position="312"/>
        <end position="337"/>
    </location>
</feature>
<evidence type="ECO:0000256" key="1">
    <source>
        <dbReference type="ARBA" id="ARBA00004651"/>
    </source>
</evidence>
<evidence type="ECO:0000256" key="5">
    <source>
        <dbReference type="ARBA" id="ARBA00022989"/>
    </source>
</evidence>
<dbReference type="PIRSF" id="PIRSF500217">
    <property type="entry name" value="AlgI"/>
    <property type="match status" value="1"/>
</dbReference>
<evidence type="ECO:0000256" key="4">
    <source>
        <dbReference type="ARBA" id="ARBA00022692"/>
    </source>
</evidence>
<dbReference type="EMBL" id="CP089983">
    <property type="protein sequence ID" value="WXB03300.1"/>
    <property type="molecule type" value="Genomic_DNA"/>
</dbReference>
<sequence length="396" mass="45246">MIYNDLSYFILFLLPAALVFHRASGVVREWAIAFAGASFFIYYSYQYFGGWIPAACLGLFALEMVTSRFYRARSWWCIWGIAQAIIILFVFKYTNFFISVRNTLAGPFGESPWSPVKGLFLPLGISFFTFEFIHYAADIHTGKLQPARASRYAAFILFFPTMVAGPIKRYQDFGRKIETARFDPDLMARGVTRILVGLAKKHAVADTFSVFSSKLNTEALFSAPPWQIAAWIFCYGGKIYFDFSGYSDVAIGSSYIFGIEVPENFDYPYFRTSITSFWRHWHISLYRWIVDYIFIPLGGSRGTERRTAVNTLIAFAVSGLWHGAGLNFLLWGLWHGVLLVGHRFWRKVRPAELEGNTGWTLFSWALTFVLVNLGWAFFCMDSSRAFFALGRITGLK</sequence>
<keyword evidence="7" id="KW-0808">Transferase</keyword>
<feature type="transmembrane region" description="Helical" evidence="8">
    <location>
        <begin position="74"/>
        <end position="98"/>
    </location>
</feature>
<evidence type="ECO:0000256" key="8">
    <source>
        <dbReference type="SAM" id="Phobius"/>
    </source>
</evidence>
<evidence type="ECO:0000256" key="7">
    <source>
        <dbReference type="PIRNR" id="PIRNR016636"/>
    </source>
</evidence>
<dbReference type="Pfam" id="PF03062">
    <property type="entry name" value="MBOAT"/>
    <property type="match status" value="1"/>
</dbReference>
<reference evidence="9" key="1">
    <citation type="submission" date="2021-12" db="EMBL/GenBank/DDBJ databases">
        <title>Discovery of the Pendulisporaceae a myxobacterial family with distinct sporulation behavior and unique specialized metabolism.</title>
        <authorList>
            <person name="Garcia R."/>
            <person name="Popoff A."/>
            <person name="Bader C.D."/>
            <person name="Loehr J."/>
            <person name="Walesch S."/>
            <person name="Walt C."/>
            <person name="Boldt J."/>
            <person name="Bunk B."/>
            <person name="Haeckl F.J.F.P.J."/>
            <person name="Gunesch A.P."/>
            <person name="Birkelbach J."/>
            <person name="Nuebel U."/>
            <person name="Pietschmann T."/>
            <person name="Bach T."/>
            <person name="Mueller R."/>
        </authorList>
    </citation>
    <scope>NUCLEOTIDE SEQUENCE</scope>
    <source>
        <strain evidence="9">MSr11367</strain>
    </source>
</reference>
<feature type="transmembrane region" description="Helical" evidence="8">
    <location>
        <begin position="41"/>
        <end position="62"/>
    </location>
</feature>
<dbReference type="InterPro" id="IPR028362">
    <property type="entry name" value="AlgI"/>
</dbReference>
<keyword evidence="4 8" id="KW-0812">Transmembrane</keyword>